<dbReference type="PANTHER" id="PTHR47681">
    <property type="entry name" value="PHOSPHATIDYLINOSITOL N-ACETYLGLUCOSAMINYLTRANSFERASE SUBUNIT P-RELATED"/>
    <property type="match status" value="1"/>
</dbReference>
<dbReference type="EMBL" id="JACXVP010000002">
    <property type="protein sequence ID" value="KAG5627142.1"/>
    <property type="molecule type" value="Genomic_DNA"/>
</dbReference>
<organism evidence="7 8">
    <name type="scientific">Solanum commersonii</name>
    <name type="common">Commerson's wild potato</name>
    <name type="synonym">Commerson's nightshade</name>
    <dbReference type="NCBI Taxonomy" id="4109"/>
    <lineage>
        <taxon>Eukaryota</taxon>
        <taxon>Viridiplantae</taxon>
        <taxon>Streptophyta</taxon>
        <taxon>Embryophyta</taxon>
        <taxon>Tracheophyta</taxon>
        <taxon>Spermatophyta</taxon>
        <taxon>Magnoliopsida</taxon>
        <taxon>eudicotyledons</taxon>
        <taxon>Gunneridae</taxon>
        <taxon>Pentapetalae</taxon>
        <taxon>asterids</taxon>
        <taxon>lamiids</taxon>
        <taxon>Solanales</taxon>
        <taxon>Solanaceae</taxon>
        <taxon>Solanoideae</taxon>
        <taxon>Solaneae</taxon>
        <taxon>Solanum</taxon>
    </lineage>
</organism>
<keyword evidence="3 5" id="KW-1133">Transmembrane helix</keyword>
<evidence type="ECO:0000256" key="3">
    <source>
        <dbReference type="ARBA" id="ARBA00022989"/>
    </source>
</evidence>
<dbReference type="AlphaFoldDB" id="A0A9J6ARF0"/>
<proteinExistence type="predicted"/>
<keyword evidence="4 5" id="KW-0472">Membrane</keyword>
<evidence type="ECO:0000256" key="4">
    <source>
        <dbReference type="ARBA" id="ARBA00023136"/>
    </source>
</evidence>
<sequence length="225" mass="25686">MLEDKGWEDPRSVNSPRRILSFSKNRKATVFFPDPDDRDSGFGVSGDQGPKTSEVYGFVGSITTVVATDSLAFLEMLVPRHHQYLDIEQILFLVWAYLPEHWLHCLGIVYYPSRYWALAAPAYVMMTISLAVGFYIGLNFLATPPPTSFSMIYDEFTREPLRNVPSTDNDEQPIEPISDIRIDQINDLDVQSKMRNNITVQLFCLGRLYQFHLSVYLFDSPNSGT</sequence>
<accession>A0A9J6ARF0</accession>
<feature type="transmembrane region" description="Helical" evidence="5">
    <location>
        <begin position="123"/>
        <end position="142"/>
    </location>
</feature>
<comment type="caution">
    <text evidence="7">The sequence shown here is derived from an EMBL/GenBank/DDBJ whole genome shotgun (WGS) entry which is preliminary data.</text>
</comment>
<feature type="transmembrane region" description="Helical" evidence="5">
    <location>
        <begin position="90"/>
        <end position="111"/>
    </location>
</feature>
<evidence type="ECO:0000256" key="1">
    <source>
        <dbReference type="ARBA" id="ARBA00004141"/>
    </source>
</evidence>
<feature type="domain" description="PIG-P" evidence="6">
    <location>
        <begin position="90"/>
        <end position="187"/>
    </location>
</feature>
<dbReference type="Proteomes" id="UP000824120">
    <property type="component" value="Chromosome 2"/>
</dbReference>
<feature type="transmembrane region" description="Helical" evidence="5">
    <location>
        <begin position="55"/>
        <end position="78"/>
    </location>
</feature>
<protein>
    <recommendedName>
        <fullName evidence="6">PIG-P domain-containing protein</fullName>
    </recommendedName>
</protein>
<dbReference type="GO" id="GO:0016020">
    <property type="term" value="C:membrane"/>
    <property type="evidence" value="ECO:0007669"/>
    <property type="project" value="UniProtKB-SubCell"/>
</dbReference>
<evidence type="ECO:0000256" key="2">
    <source>
        <dbReference type="ARBA" id="ARBA00022692"/>
    </source>
</evidence>
<dbReference type="PANTHER" id="PTHR47681:SF3">
    <property type="entry name" value="PHOSPHATIDYLINOSITOL N-ACETYLGLUCOSAMINYLTRANSFERASE SUBUNIT P-RELATED"/>
    <property type="match status" value="1"/>
</dbReference>
<name>A0A9J6ARF0_SOLCO</name>
<evidence type="ECO:0000259" key="6">
    <source>
        <dbReference type="Pfam" id="PF08510"/>
    </source>
</evidence>
<evidence type="ECO:0000313" key="8">
    <source>
        <dbReference type="Proteomes" id="UP000824120"/>
    </source>
</evidence>
<gene>
    <name evidence="7" type="ORF">H5410_012360</name>
</gene>
<evidence type="ECO:0000256" key="5">
    <source>
        <dbReference type="SAM" id="Phobius"/>
    </source>
</evidence>
<comment type="subcellular location">
    <subcellularLocation>
        <location evidence="1">Membrane</location>
        <topology evidence="1">Multi-pass membrane protein</topology>
    </subcellularLocation>
</comment>
<keyword evidence="2 5" id="KW-0812">Transmembrane</keyword>
<dbReference type="Pfam" id="PF08510">
    <property type="entry name" value="PIG-P"/>
    <property type="match status" value="1"/>
</dbReference>
<keyword evidence="8" id="KW-1185">Reference proteome</keyword>
<dbReference type="InterPro" id="IPR013717">
    <property type="entry name" value="PIG-P"/>
</dbReference>
<reference evidence="7 8" key="1">
    <citation type="submission" date="2020-09" db="EMBL/GenBank/DDBJ databases">
        <title>De no assembly of potato wild relative species, Solanum commersonii.</title>
        <authorList>
            <person name="Cho K."/>
        </authorList>
    </citation>
    <scope>NUCLEOTIDE SEQUENCE [LARGE SCALE GENOMIC DNA]</scope>
    <source>
        <strain evidence="7">LZ3.2</strain>
        <tissue evidence="7">Leaf</tissue>
    </source>
</reference>
<dbReference type="OrthoDB" id="690928at2759"/>
<evidence type="ECO:0000313" key="7">
    <source>
        <dbReference type="EMBL" id="KAG5627142.1"/>
    </source>
</evidence>